<feature type="compositionally biased region" description="Low complexity" evidence="1">
    <location>
        <begin position="78"/>
        <end position="88"/>
    </location>
</feature>
<protein>
    <submittedName>
        <fullName evidence="2">Uncharacterized protein</fullName>
    </submittedName>
</protein>
<proteinExistence type="predicted"/>
<feature type="compositionally biased region" description="Basic residues" evidence="1">
    <location>
        <begin position="154"/>
        <end position="163"/>
    </location>
</feature>
<reference evidence="2" key="1">
    <citation type="submission" date="2020-02" db="EMBL/GenBank/DDBJ databases">
        <authorList>
            <person name="Meier V. D."/>
        </authorList>
    </citation>
    <scope>NUCLEOTIDE SEQUENCE</scope>
    <source>
        <strain evidence="2">AVDCRST_MAG30</strain>
    </source>
</reference>
<dbReference type="EMBL" id="CADCVS010000546">
    <property type="protein sequence ID" value="CAA9535540.1"/>
    <property type="molecule type" value="Genomic_DNA"/>
</dbReference>
<feature type="compositionally biased region" description="Basic and acidic residues" evidence="1">
    <location>
        <begin position="39"/>
        <end position="51"/>
    </location>
</feature>
<gene>
    <name evidence="2" type="ORF">AVDCRST_MAG30-4189</name>
</gene>
<accession>A0A6J4TY49</accession>
<feature type="region of interest" description="Disordered" evidence="1">
    <location>
        <begin position="1"/>
        <end position="163"/>
    </location>
</feature>
<evidence type="ECO:0000256" key="1">
    <source>
        <dbReference type="SAM" id="MobiDB-lite"/>
    </source>
</evidence>
<feature type="compositionally biased region" description="Basic and acidic residues" evidence="1">
    <location>
        <begin position="1"/>
        <end position="23"/>
    </location>
</feature>
<name>A0A6J4TY49_9ACTN</name>
<dbReference type="AlphaFoldDB" id="A0A6J4TY49"/>
<sequence>ERAAPADLDPHRLGRELSREPGARLRRGRAQGTAASDGAADRAGRSDRLLRDQGPSLWRDRPHRRRAVRGPGAGLAGQAGQARRLSVALRRRARAGARGGALRRGRAARGTARARAEVAGRALAPRLPGPAAGGVRTRRRARRGPDARGGDRGRRARRPGAGV</sequence>
<organism evidence="2">
    <name type="scientific">uncultured Solirubrobacteraceae bacterium</name>
    <dbReference type="NCBI Taxonomy" id="1162706"/>
    <lineage>
        <taxon>Bacteria</taxon>
        <taxon>Bacillati</taxon>
        <taxon>Actinomycetota</taxon>
        <taxon>Thermoleophilia</taxon>
        <taxon>Solirubrobacterales</taxon>
        <taxon>Solirubrobacteraceae</taxon>
        <taxon>environmental samples</taxon>
    </lineage>
</organism>
<feature type="compositionally biased region" description="Basic and acidic residues" evidence="1">
    <location>
        <begin position="143"/>
        <end position="153"/>
    </location>
</feature>
<feature type="non-terminal residue" evidence="2">
    <location>
        <position position="163"/>
    </location>
</feature>
<feature type="non-terminal residue" evidence="2">
    <location>
        <position position="1"/>
    </location>
</feature>
<feature type="compositionally biased region" description="Low complexity" evidence="1">
    <location>
        <begin position="108"/>
        <end position="135"/>
    </location>
</feature>
<evidence type="ECO:0000313" key="2">
    <source>
        <dbReference type="EMBL" id="CAA9535540.1"/>
    </source>
</evidence>
<feature type="compositionally biased region" description="Basic residues" evidence="1">
    <location>
        <begin position="89"/>
        <end position="107"/>
    </location>
</feature>